<organism evidence="2 3">
    <name type="scientific">Blumeria graminis f. sp. hordei (strain DH14)</name>
    <name type="common">Barley powdery mildew</name>
    <name type="synonym">Oidium monilioides f. sp. hordei</name>
    <dbReference type="NCBI Taxonomy" id="546991"/>
    <lineage>
        <taxon>Eukaryota</taxon>
        <taxon>Fungi</taxon>
        <taxon>Dikarya</taxon>
        <taxon>Ascomycota</taxon>
        <taxon>Pezizomycotina</taxon>
        <taxon>Leotiomycetes</taxon>
        <taxon>Erysiphales</taxon>
        <taxon>Erysiphaceae</taxon>
        <taxon>Blumeria</taxon>
        <taxon>Blumeria hordei</taxon>
    </lineage>
</organism>
<keyword evidence="3" id="KW-1185">Reference proteome</keyword>
<dbReference type="Gene3D" id="3.40.50.1820">
    <property type="entry name" value="alpha/beta hydrolase"/>
    <property type="match status" value="1"/>
</dbReference>
<dbReference type="InParanoid" id="N1JQM8"/>
<dbReference type="AlphaFoldDB" id="N1JQM8"/>
<dbReference type="STRING" id="546991.N1JQM8"/>
<name>N1JQM8_BLUG1</name>
<dbReference type="InterPro" id="IPR029058">
    <property type="entry name" value="AB_hydrolase_fold"/>
</dbReference>
<dbReference type="eggNOG" id="ENOG502RXN2">
    <property type="taxonomic scope" value="Eukaryota"/>
</dbReference>
<dbReference type="Proteomes" id="UP000015441">
    <property type="component" value="Unassembled WGS sequence"/>
</dbReference>
<protein>
    <submittedName>
        <fullName evidence="2">Uncharacterized protein</fullName>
    </submittedName>
</protein>
<dbReference type="SUPFAM" id="SSF53474">
    <property type="entry name" value="alpha/beta-Hydrolases"/>
    <property type="match status" value="1"/>
</dbReference>
<dbReference type="PANTHER" id="PTHR42103:SF2">
    <property type="entry name" value="AB HYDROLASE-1 DOMAIN-CONTAINING PROTEIN"/>
    <property type="match status" value="1"/>
</dbReference>
<dbReference type="EMBL" id="CAUH01007168">
    <property type="protein sequence ID" value="CCU82901.1"/>
    <property type="molecule type" value="Genomic_DNA"/>
</dbReference>
<evidence type="ECO:0000256" key="1">
    <source>
        <dbReference type="SAM" id="MobiDB-lite"/>
    </source>
</evidence>
<evidence type="ECO:0000313" key="3">
    <source>
        <dbReference type="Proteomes" id="UP000015441"/>
    </source>
</evidence>
<proteinExistence type="predicted"/>
<accession>N1JQM8</accession>
<sequence>MIEATLKFSIPSQHDGSLLECRIYHPLNEGRSSAGRCCAAIVAHPYAPLGGSMDDAVVQLIASACLADGLIVGIFNFRGAGRSQGRTSWQGKAEMEDYQSFIAFVLYYLHHLRRLSTEDRLLSTSQYLSSRGSLNDLSETNSLSPQLEPSSFQSLLLLAGYSYGALITMALPSSLELILAPFESPEPDSVFSEIRRCAETLALRSRKNGHQSSSTQNRPPSAATRGPDLLETRETPIAISRIDHNIRVAYILISPLHGIVRDFLTLWTLRNWSFSSPTSPTDLKLQTNPTLAIYGDSDIFVGIKQLRRWAVPLAEVEIAQGGNQFRHVEVAGASHFWHDEHHSHILGEEHYKVQEYQLVSAGLEIFIPFSTSEMLALRRHHLADTITKQDLDYATILAPRNF</sequence>
<dbReference type="HOGENOM" id="CLU_035149_0_1_1"/>
<comment type="caution">
    <text evidence="2">The sequence shown here is derived from an EMBL/GenBank/DDBJ whole genome shotgun (WGS) entry which is preliminary data.</text>
</comment>
<feature type="region of interest" description="Disordered" evidence="1">
    <location>
        <begin position="205"/>
        <end position="230"/>
    </location>
</feature>
<evidence type="ECO:0000313" key="2">
    <source>
        <dbReference type="EMBL" id="CCU82901.1"/>
    </source>
</evidence>
<reference evidence="2 3" key="1">
    <citation type="journal article" date="2010" name="Science">
        <title>Genome expansion and gene loss in powdery mildew fungi reveal tradeoffs in extreme parasitism.</title>
        <authorList>
            <person name="Spanu P.D."/>
            <person name="Abbott J.C."/>
            <person name="Amselem J."/>
            <person name="Burgis T.A."/>
            <person name="Soanes D.M."/>
            <person name="Stueber K."/>
            <person name="Ver Loren van Themaat E."/>
            <person name="Brown J.K.M."/>
            <person name="Butcher S.A."/>
            <person name="Gurr S.J."/>
            <person name="Lebrun M.-H."/>
            <person name="Ridout C.J."/>
            <person name="Schulze-Lefert P."/>
            <person name="Talbot N.J."/>
            <person name="Ahmadinejad N."/>
            <person name="Ametz C."/>
            <person name="Barton G.R."/>
            <person name="Benjdia M."/>
            <person name="Bidzinski P."/>
            <person name="Bindschedler L.V."/>
            <person name="Both M."/>
            <person name="Brewer M.T."/>
            <person name="Cadle-Davidson L."/>
            <person name="Cadle-Davidson M.M."/>
            <person name="Collemare J."/>
            <person name="Cramer R."/>
            <person name="Frenkel O."/>
            <person name="Godfrey D."/>
            <person name="Harriman J."/>
            <person name="Hoede C."/>
            <person name="King B.C."/>
            <person name="Klages S."/>
            <person name="Kleemann J."/>
            <person name="Knoll D."/>
            <person name="Koti P.S."/>
            <person name="Kreplak J."/>
            <person name="Lopez-Ruiz F.J."/>
            <person name="Lu X."/>
            <person name="Maekawa T."/>
            <person name="Mahanil S."/>
            <person name="Micali C."/>
            <person name="Milgroom M.G."/>
            <person name="Montana G."/>
            <person name="Noir S."/>
            <person name="O'Connell R.J."/>
            <person name="Oberhaensli S."/>
            <person name="Parlange F."/>
            <person name="Pedersen C."/>
            <person name="Quesneville H."/>
            <person name="Reinhardt R."/>
            <person name="Rott M."/>
            <person name="Sacristan S."/>
            <person name="Schmidt S.M."/>
            <person name="Schoen M."/>
            <person name="Skamnioti P."/>
            <person name="Sommer H."/>
            <person name="Stephens A."/>
            <person name="Takahara H."/>
            <person name="Thordal-Christensen H."/>
            <person name="Vigouroux M."/>
            <person name="Wessling R."/>
            <person name="Wicker T."/>
            <person name="Panstruga R."/>
        </authorList>
    </citation>
    <scope>NUCLEOTIDE SEQUENCE [LARGE SCALE GENOMIC DNA]</scope>
    <source>
        <strain evidence="2">DH14</strain>
    </source>
</reference>
<gene>
    <name evidence="2" type="ORF">BGHDH14_bgh01430</name>
</gene>
<feature type="compositionally biased region" description="Polar residues" evidence="1">
    <location>
        <begin position="210"/>
        <end position="219"/>
    </location>
</feature>
<dbReference type="PANTHER" id="PTHR42103">
    <property type="entry name" value="ALPHA/BETA-HYDROLASES SUPERFAMILY PROTEIN"/>
    <property type="match status" value="1"/>
</dbReference>
<dbReference type="OrthoDB" id="10260961at2759"/>